<feature type="domain" description="Protein kinase" evidence="4">
    <location>
        <begin position="1"/>
        <end position="102"/>
    </location>
</feature>
<dbReference type="GO" id="GO:0004674">
    <property type="term" value="F:protein serine/threonine kinase activity"/>
    <property type="evidence" value="ECO:0007669"/>
    <property type="project" value="TreeGrafter"/>
</dbReference>
<dbReference type="GO" id="GO:0005524">
    <property type="term" value="F:ATP binding"/>
    <property type="evidence" value="ECO:0007669"/>
    <property type="project" value="UniProtKB-KW"/>
</dbReference>
<feature type="region of interest" description="Disordered" evidence="3">
    <location>
        <begin position="127"/>
        <end position="178"/>
    </location>
</feature>
<dbReference type="GO" id="GO:0005737">
    <property type="term" value="C:cytoplasm"/>
    <property type="evidence" value="ECO:0007669"/>
    <property type="project" value="TreeGrafter"/>
</dbReference>
<dbReference type="AlphaFoldDB" id="A0A1X2ID28"/>
<evidence type="ECO:0000313" key="6">
    <source>
        <dbReference type="Proteomes" id="UP000193560"/>
    </source>
</evidence>
<evidence type="ECO:0000256" key="1">
    <source>
        <dbReference type="ARBA" id="ARBA00022741"/>
    </source>
</evidence>
<dbReference type="EMBL" id="MCGE01000015">
    <property type="protein sequence ID" value="ORZ14203.1"/>
    <property type="molecule type" value="Genomic_DNA"/>
</dbReference>
<accession>A0A1X2ID28</accession>
<dbReference type="InterPro" id="IPR000719">
    <property type="entry name" value="Prot_kinase_dom"/>
</dbReference>
<evidence type="ECO:0000313" key="5">
    <source>
        <dbReference type="EMBL" id="ORZ14203.1"/>
    </source>
</evidence>
<sequence>MQSPAFEVDGQYILPELQMGRKYDGGSSADVWILGLSLYRMLVGKYPFQANNDHRLLFTKMQHVDVGIPSHLSSDAKDLLRRMLAPNHSRASLDLVMFHPWLKPYSVGLIPVDALAPMDGGDKLDSIRQPTSTINDNNNKISPRGVQDHHSRSVPTPSMPVFTTHHRHSSPSGKKKRKSIVSKLKKVIVFIAKGPCPPPTHPYRDLSQTKSF</sequence>
<evidence type="ECO:0000259" key="4">
    <source>
        <dbReference type="PROSITE" id="PS50011"/>
    </source>
</evidence>
<dbReference type="SUPFAM" id="SSF56112">
    <property type="entry name" value="Protein kinase-like (PK-like)"/>
    <property type="match status" value="1"/>
</dbReference>
<dbReference type="Gene3D" id="1.10.510.10">
    <property type="entry name" value="Transferase(Phosphotransferase) domain 1"/>
    <property type="match status" value="1"/>
</dbReference>
<reference evidence="5 6" key="1">
    <citation type="submission" date="2016-07" db="EMBL/GenBank/DDBJ databases">
        <title>Pervasive Adenine N6-methylation of Active Genes in Fungi.</title>
        <authorList>
            <consortium name="DOE Joint Genome Institute"/>
            <person name="Mondo S.J."/>
            <person name="Dannebaum R.O."/>
            <person name="Kuo R.C."/>
            <person name="Labutti K."/>
            <person name="Haridas S."/>
            <person name="Kuo A."/>
            <person name="Salamov A."/>
            <person name="Ahrendt S.R."/>
            <person name="Lipzen A."/>
            <person name="Sullivan W."/>
            <person name="Andreopoulos W.B."/>
            <person name="Clum A."/>
            <person name="Lindquist E."/>
            <person name="Daum C."/>
            <person name="Ramamoorthy G.K."/>
            <person name="Gryganskyi A."/>
            <person name="Culley D."/>
            <person name="Magnuson J.K."/>
            <person name="James T.Y."/>
            <person name="O'Malley M.A."/>
            <person name="Stajich J.E."/>
            <person name="Spatafora J.W."/>
            <person name="Visel A."/>
            <person name="Grigoriev I.V."/>
        </authorList>
    </citation>
    <scope>NUCLEOTIDE SEQUENCE [LARGE SCALE GENOMIC DNA]</scope>
    <source>
        <strain evidence="5 6">NRRL 1336</strain>
    </source>
</reference>
<dbReference type="Pfam" id="PF00069">
    <property type="entry name" value="Pkinase"/>
    <property type="match status" value="1"/>
</dbReference>
<dbReference type="PANTHER" id="PTHR24346">
    <property type="entry name" value="MAP/MICROTUBULE AFFINITY-REGULATING KINASE"/>
    <property type="match status" value="1"/>
</dbReference>
<name>A0A1X2ID28_9FUNG</name>
<protein>
    <recommendedName>
        <fullName evidence="4">Protein kinase domain-containing protein</fullName>
    </recommendedName>
</protein>
<gene>
    <name evidence="5" type="ORF">BCR42DRAFT_63565</name>
</gene>
<feature type="compositionally biased region" description="Polar residues" evidence="3">
    <location>
        <begin position="128"/>
        <end position="141"/>
    </location>
</feature>
<keyword evidence="2" id="KW-0067">ATP-binding</keyword>
<proteinExistence type="predicted"/>
<evidence type="ECO:0000256" key="3">
    <source>
        <dbReference type="SAM" id="MobiDB-lite"/>
    </source>
</evidence>
<dbReference type="Proteomes" id="UP000193560">
    <property type="component" value="Unassembled WGS sequence"/>
</dbReference>
<dbReference type="PROSITE" id="PS50011">
    <property type="entry name" value="PROTEIN_KINASE_DOM"/>
    <property type="match status" value="1"/>
</dbReference>
<organism evidence="5 6">
    <name type="scientific">Absidia repens</name>
    <dbReference type="NCBI Taxonomy" id="90262"/>
    <lineage>
        <taxon>Eukaryota</taxon>
        <taxon>Fungi</taxon>
        <taxon>Fungi incertae sedis</taxon>
        <taxon>Mucoromycota</taxon>
        <taxon>Mucoromycotina</taxon>
        <taxon>Mucoromycetes</taxon>
        <taxon>Mucorales</taxon>
        <taxon>Cunninghamellaceae</taxon>
        <taxon>Absidia</taxon>
    </lineage>
</organism>
<dbReference type="GO" id="GO:0035556">
    <property type="term" value="P:intracellular signal transduction"/>
    <property type="evidence" value="ECO:0007669"/>
    <property type="project" value="TreeGrafter"/>
</dbReference>
<feature type="compositionally biased region" description="Basic residues" evidence="3">
    <location>
        <begin position="164"/>
        <end position="178"/>
    </location>
</feature>
<dbReference type="OrthoDB" id="410920at2759"/>
<dbReference type="PANTHER" id="PTHR24346:SF30">
    <property type="entry name" value="MATERNAL EMBRYONIC LEUCINE ZIPPER KINASE"/>
    <property type="match status" value="1"/>
</dbReference>
<keyword evidence="6" id="KW-1185">Reference proteome</keyword>
<evidence type="ECO:0000256" key="2">
    <source>
        <dbReference type="ARBA" id="ARBA00022840"/>
    </source>
</evidence>
<dbReference type="InterPro" id="IPR011009">
    <property type="entry name" value="Kinase-like_dom_sf"/>
</dbReference>
<keyword evidence="1" id="KW-0547">Nucleotide-binding</keyword>
<comment type="caution">
    <text evidence="5">The sequence shown here is derived from an EMBL/GenBank/DDBJ whole genome shotgun (WGS) entry which is preliminary data.</text>
</comment>